<dbReference type="Gene3D" id="3.90.120.10">
    <property type="entry name" value="DNA Methylase, subunit A, domain 2"/>
    <property type="match status" value="1"/>
</dbReference>
<dbReference type="EMBL" id="BAAABX010000084">
    <property type="protein sequence ID" value="GAA0435577.1"/>
    <property type="molecule type" value="Genomic_DNA"/>
</dbReference>
<dbReference type="PROSITE" id="PS51679">
    <property type="entry name" value="SAM_MT_C5"/>
    <property type="match status" value="1"/>
</dbReference>
<evidence type="ECO:0000313" key="8">
    <source>
        <dbReference type="Proteomes" id="UP001500879"/>
    </source>
</evidence>
<dbReference type="PANTHER" id="PTHR10629:SF52">
    <property type="entry name" value="DNA (CYTOSINE-5)-METHYLTRANSFERASE 1"/>
    <property type="match status" value="1"/>
</dbReference>
<name>A0ABP3J0F1_9ACTN</name>
<evidence type="ECO:0000256" key="5">
    <source>
        <dbReference type="ARBA" id="ARBA00022747"/>
    </source>
</evidence>
<sequence length="421" mass="45530">MITSWGNTGSVDAQNPVVPVRGTLHGRCVVVAGGCDTERMELAATRARNDTSGDHVKPTKIVDLFAGPGGLDVAASKLGIETVGVEWDASACATRRAAGLGTVEGDVREYGPSDFPDADVLAGGPPCQTFTVAGSGDGRRALDDVLGFVKRMVARENREDIVRDLGLSDLKDERTRLVLEPLRWALEAIDQGRPYRAIVLEQVPAVLPVWKEYAKALEAEGYSVKCGILRTEQYGVPQTRRRAVLIARLGSEEVILPKATHQAYRKGVPKEAGESDYAGWRTMADVLDRPSPFFVISNYGTGGDPKARGRRASWEPSATVTGKISRNRVVSVDGDEMDRFSFSEAGRLQTFPADYPWSGSDVPQQIGNAVPPRLAMHILCAAFGWGPPAPEMLQGLEVWNAEETAEPGDLDNVVARELEYA</sequence>
<keyword evidence="3 6" id="KW-0808">Transferase</keyword>
<protein>
    <recommendedName>
        <fullName evidence="1">DNA (cytosine-5-)-methyltransferase</fullName>
        <ecNumber evidence="1">2.1.1.37</ecNumber>
    </recommendedName>
</protein>
<dbReference type="InterPro" id="IPR050390">
    <property type="entry name" value="C5-Methyltransferase"/>
</dbReference>
<evidence type="ECO:0000256" key="1">
    <source>
        <dbReference type="ARBA" id="ARBA00011975"/>
    </source>
</evidence>
<accession>A0ABP3J0F1</accession>
<dbReference type="Gene3D" id="3.40.50.150">
    <property type="entry name" value="Vaccinia Virus protein VP39"/>
    <property type="match status" value="1"/>
</dbReference>
<keyword evidence="8" id="KW-1185">Reference proteome</keyword>
<keyword evidence="2 6" id="KW-0489">Methyltransferase</keyword>
<feature type="active site" evidence="6">
    <location>
        <position position="127"/>
    </location>
</feature>
<gene>
    <name evidence="7" type="ORF">GCM10010357_66300</name>
</gene>
<evidence type="ECO:0000256" key="4">
    <source>
        <dbReference type="ARBA" id="ARBA00022691"/>
    </source>
</evidence>
<dbReference type="PANTHER" id="PTHR10629">
    <property type="entry name" value="CYTOSINE-SPECIFIC METHYLTRANSFERASE"/>
    <property type="match status" value="1"/>
</dbReference>
<proteinExistence type="inferred from homology"/>
<evidence type="ECO:0000256" key="3">
    <source>
        <dbReference type="ARBA" id="ARBA00022679"/>
    </source>
</evidence>
<keyword evidence="4 6" id="KW-0949">S-adenosyl-L-methionine</keyword>
<dbReference type="Proteomes" id="UP001500879">
    <property type="component" value="Unassembled WGS sequence"/>
</dbReference>
<organism evidence="7 8">
    <name type="scientific">Streptomyces luteireticuli</name>
    <dbReference type="NCBI Taxonomy" id="173858"/>
    <lineage>
        <taxon>Bacteria</taxon>
        <taxon>Bacillati</taxon>
        <taxon>Actinomycetota</taxon>
        <taxon>Actinomycetes</taxon>
        <taxon>Kitasatosporales</taxon>
        <taxon>Streptomycetaceae</taxon>
        <taxon>Streptomyces</taxon>
    </lineage>
</organism>
<dbReference type="InterPro" id="IPR029063">
    <property type="entry name" value="SAM-dependent_MTases_sf"/>
</dbReference>
<evidence type="ECO:0000256" key="6">
    <source>
        <dbReference type="PROSITE-ProRule" id="PRU01016"/>
    </source>
</evidence>
<dbReference type="InterPro" id="IPR001525">
    <property type="entry name" value="C5_MeTfrase"/>
</dbReference>
<evidence type="ECO:0000256" key="2">
    <source>
        <dbReference type="ARBA" id="ARBA00022603"/>
    </source>
</evidence>
<keyword evidence="5" id="KW-0680">Restriction system</keyword>
<dbReference type="Pfam" id="PF00145">
    <property type="entry name" value="DNA_methylase"/>
    <property type="match status" value="2"/>
</dbReference>
<comment type="caution">
    <text evidence="7">The sequence shown here is derived from an EMBL/GenBank/DDBJ whole genome shotgun (WGS) entry which is preliminary data.</text>
</comment>
<dbReference type="PRINTS" id="PR00105">
    <property type="entry name" value="C5METTRFRASE"/>
</dbReference>
<evidence type="ECO:0000313" key="7">
    <source>
        <dbReference type="EMBL" id="GAA0435577.1"/>
    </source>
</evidence>
<dbReference type="EC" id="2.1.1.37" evidence="1"/>
<dbReference type="SUPFAM" id="SSF53335">
    <property type="entry name" value="S-adenosyl-L-methionine-dependent methyltransferases"/>
    <property type="match status" value="1"/>
</dbReference>
<reference evidence="8" key="1">
    <citation type="journal article" date="2019" name="Int. J. Syst. Evol. Microbiol.">
        <title>The Global Catalogue of Microorganisms (GCM) 10K type strain sequencing project: providing services to taxonomists for standard genome sequencing and annotation.</title>
        <authorList>
            <consortium name="The Broad Institute Genomics Platform"/>
            <consortium name="The Broad Institute Genome Sequencing Center for Infectious Disease"/>
            <person name="Wu L."/>
            <person name="Ma J."/>
        </authorList>
    </citation>
    <scope>NUCLEOTIDE SEQUENCE [LARGE SCALE GENOMIC DNA]</scope>
    <source>
        <strain evidence="8">JCM 4788</strain>
    </source>
</reference>
<comment type="similarity">
    <text evidence="6">Belongs to the class I-like SAM-binding methyltransferase superfamily. C5-methyltransferase family.</text>
</comment>